<feature type="compositionally biased region" description="Polar residues" evidence="1">
    <location>
        <begin position="332"/>
        <end position="346"/>
    </location>
</feature>
<evidence type="ECO:0000313" key="3">
    <source>
        <dbReference type="Proteomes" id="UP000094236"/>
    </source>
</evidence>
<feature type="compositionally biased region" description="Polar residues" evidence="1">
    <location>
        <begin position="353"/>
        <end position="370"/>
    </location>
</feature>
<keyword evidence="3" id="KW-1185">Reference proteome</keyword>
<dbReference type="EMBL" id="KV454012">
    <property type="protein sequence ID" value="ODV96906.1"/>
    <property type="molecule type" value="Genomic_DNA"/>
</dbReference>
<name>A0A1E4TYT9_PACTA</name>
<protein>
    <submittedName>
        <fullName evidence="2">Uncharacterized protein</fullName>
    </submittedName>
</protein>
<reference evidence="3" key="1">
    <citation type="submission" date="2016-05" db="EMBL/GenBank/DDBJ databases">
        <title>Comparative genomics of biotechnologically important yeasts.</title>
        <authorList>
            <consortium name="DOE Joint Genome Institute"/>
            <person name="Riley R."/>
            <person name="Haridas S."/>
            <person name="Wolfe K.H."/>
            <person name="Lopes M.R."/>
            <person name="Hittinger C.T."/>
            <person name="Goker M."/>
            <person name="Salamov A."/>
            <person name="Wisecaver J."/>
            <person name="Long T.M."/>
            <person name="Aerts A.L."/>
            <person name="Barry K."/>
            <person name="Choi C."/>
            <person name="Clum A."/>
            <person name="Coughlan A.Y."/>
            <person name="Deshpande S."/>
            <person name="Douglass A.P."/>
            <person name="Hanson S.J."/>
            <person name="Klenk H.-P."/>
            <person name="Labutti K."/>
            <person name="Lapidus A."/>
            <person name="Lindquist E."/>
            <person name="Lipzen A."/>
            <person name="Meier-Kolthoff J.P."/>
            <person name="Ohm R.A."/>
            <person name="Otillar R.P."/>
            <person name="Pangilinan J."/>
            <person name="Peng Y."/>
            <person name="Rokas A."/>
            <person name="Rosa C.A."/>
            <person name="Scheuner C."/>
            <person name="Sibirny A.A."/>
            <person name="Slot J.C."/>
            <person name="Stielow J.B."/>
            <person name="Sun H."/>
            <person name="Kurtzman C.P."/>
            <person name="Blackwell M."/>
            <person name="Grigoriev I.V."/>
            <person name="Jeffries T.W."/>
        </authorList>
    </citation>
    <scope>NUCLEOTIDE SEQUENCE [LARGE SCALE GENOMIC DNA]</scope>
    <source>
        <strain evidence="3">NRRL Y-2460</strain>
    </source>
</reference>
<feature type="region of interest" description="Disordered" evidence="1">
    <location>
        <begin position="318"/>
        <end position="375"/>
    </location>
</feature>
<dbReference type="OrthoDB" id="3996331at2759"/>
<dbReference type="Proteomes" id="UP000094236">
    <property type="component" value="Unassembled WGS sequence"/>
</dbReference>
<organism evidence="2 3">
    <name type="scientific">Pachysolen tannophilus NRRL Y-2460</name>
    <dbReference type="NCBI Taxonomy" id="669874"/>
    <lineage>
        <taxon>Eukaryota</taxon>
        <taxon>Fungi</taxon>
        <taxon>Dikarya</taxon>
        <taxon>Ascomycota</taxon>
        <taxon>Saccharomycotina</taxon>
        <taxon>Pichiomycetes</taxon>
        <taxon>Pachysolenaceae</taxon>
        <taxon>Pachysolen</taxon>
    </lineage>
</organism>
<evidence type="ECO:0000313" key="2">
    <source>
        <dbReference type="EMBL" id="ODV96906.1"/>
    </source>
</evidence>
<feature type="compositionally biased region" description="Polar residues" evidence="1">
    <location>
        <begin position="395"/>
        <end position="407"/>
    </location>
</feature>
<feature type="region of interest" description="Disordered" evidence="1">
    <location>
        <begin position="395"/>
        <end position="418"/>
    </location>
</feature>
<gene>
    <name evidence="2" type="ORF">PACTADRAFT_32405</name>
</gene>
<sequence length="455" mass="49146">MTVSKTSMVRIVQWGLAAIALAISGKLTSDNTSLSSIASDLNDLNSSNSSTSSTLSSLTKRYAYLNKEILSEGNYSEEENNYNGSGYLQLLKREDDDDDTDSSSNITLASSLKSSAISLSSGSLSVFSIPTLSFLPKSFTENYVKAFSITSTSTSTSSSLTKTDYSYMGGLAVSEVGAHVLFFASFVYQVAEYGAMDCTSIESLLQNYNVTNDDSEDLSDFFNYLESSSNDTSSDDDIISSIFSGYSNSSTSSSASLSGLSTNNLTTTETEAKLLIQLASNCQLKKASIGICFVVWVAYIITTSSVSYSGYSLYKSYKSSKSSSGDNKTTEPKTGSSAAAKNLDSNNTDHKNNFSTRESPSKATPTSSGTKDVVDTGKNNQFRLIYNKTGVFSSHGSNNASSTTIDNDQSKNDFPVEPKKKTQYRLVYNRSVTFPKIESYEVDDDEDPSMEKLDV</sequence>
<accession>A0A1E4TYT9</accession>
<dbReference type="AlphaFoldDB" id="A0A1E4TYT9"/>
<feature type="compositionally biased region" description="Basic and acidic residues" evidence="1">
    <location>
        <begin position="408"/>
        <end position="418"/>
    </location>
</feature>
<evidence type="ECO:0000256" key="1">
    <source>
        <dbReference type="SAM" id="MobiDB-lite"/>
    </source>
</evidence>
<proteinExistence type="predicted"/>